<comment type="similarity">
    <text evidence="2">Belongs to the 2H phosphoesterase superfamily. ThpR family.</text>
</comment>
<dbReference type="InterPro" id="IPR004175">
    <property type="entry name" value="RNA_CPDase"/>
</dbReference>
<comment type="function">
    <text evidence="2">Hydrolyzes RNA 2',3'-cyclic phosphodiester to an RNA 2'-phosphomonoester.</text>
</comment>
<feature type="short sequence motif" description="HXTX 1" evidence="2">
    <location>
        <begin position="38"/>
        <end position="41"/>
    </location>
</feature>
<evidence type="ECO:0000256" key="1">
    <source>
        <dbReference type="ARBA" id="ARBA00022801"/>
    </source>
</evidence>
<accession>A0ABD6AA20</accession>
<comment type="catalytic activity">
    <reaction evidence="2">
        <text>a 3'-end 2',3'-cyclophospho-ribonucleotide-RNA + H2O = a 3'-end 2'-phospho-ribonucleotide-RNA + H(+)</text>
        <dbReference type="Rhea" id="RHEA:11828"/>
        <dbReference type="Rhea" id="RHEA-COMP:10464"/>
        <dbReference type="Rhea" id="RHEA-COMP:17353"/>
        <dbReference type="ChEBI" id="CHEBI:15377"/>
        <dbReference type="ChEBI" id="CHEBI:15378"/>
        <dbReference type="ChEBI" id="CHEBI:83064"/>
        <dbReference type="ChEBI" id="CHEBI:173113"/>
        <dbReference type="EC" id="3.1.4.58"/>
    </reaction>
</comment>
<dbReference type="EC" id="3.1.4.58" evidence="2"/>
<organism evidence="3 4">
    <name type="scientific">Halomarina halobia</name>
    <dbReference type="NCBI Taxonomy" id="3033386"/>
    <lineage>
        <taxon>Archaea</taxon>
        <taxon>Methanobacteriati</taxon>
        <taxon>Methanobacteriota</taxon>
        <taxon>Stenosarchaea group</taxon>
        <taxon>Halobacteria</taxon>
        <taxon>Halobacteriales</taxon>
        <taxon>Natronomonadaceae</taxon>
        <taxon>Halomarina</taxon>
    </lineage>
</organism>
<dbReference type="Pfam" id="PF13563">
    <property type="entry name" value="2_5_RNA_ligase2"/>
    <property type="match status" value="1"/>
</dbReference>
<comment type="caution">
    <text evidence="3">The sequence shown here is derived from an EMBL/GenBank/DDBJ whole genome shotgun (WGS) entry which is preliminary data.</text>
</comment>
<dbReference type="NCBIfam" id="TIGR02258">
    <property type="entry name" value="2_5_ligase"/>
    <property type="match status" value="1"/>
</dbReference>
<dbReference type="GO" id="GO:0008664">
    <property type="term" value="F:RNA 2',3'-cyclic 3'-phosphodiesterase activity"/>
    <property type="evidence" value="ECO:0007669"/>
    <property type="project" value="UniProtKB-EC"/>
</dbReference>
<dbReference type="PANTHER" id="PTHR35561">
    <property type="entry name" value="RNA 2',3'-CYCLIC PHOSPHODIESTERASE"/>
    <property type="match status" value="1"/>
</dbReference>
<dbReference type="Proteomes" id="UP001596547">
    <property type="component" value="Unassembled WGS sequence"/>
</dbReference>
<dbReference type="SUPFAM" id="SSF55144">
    <property type="entry name" value="LigT-like"/>
    <property type="match status" value="1"/>
</dbReference>
<feature type="active site" description="Proton donor" evidence="2">
    <location>
        <position position="38"/>
    </location>
</feature>
<name>A0ABD6AA20_9EURY</name>
<gene>
    <name evidence="3" type="primary">thpR</name>
    <name evidence="3" type="ORF">ACFQPE_08635</name>
</gene>
<protein>
    <recommendedName>
        <fullName evidence="2">RNA 2',3'-cyclic phosphodiesterase</fullName>
        <shortName evidence="2">RNA 2',3'-CPDase</shortName>
        <ecNumber evidence="2">3.1.4.58</ecNumber>
    </recommendedName>
</protein>
<dbReference type="AlphaFoldDB" id="A0ABD6AA20"/>
<dbReference type="GeneID" id="79316489"/>
<feature type="active site" description="Proton acceptor" evidence="2">
    <location>
        <position position="127"/>
    </location>
</feature>
<sequence length="185" mass="20084">MRLFVSVDLEPLADAVRAAQEPLADVDGLRLTDPEGVHVTLKFLGEVPESRVPAVEDALAAAVEDAAVAPFEARFGGYGVFPSRSYVSVVWIGVREGATELTRLHEACEERTVALGFDPERHDFTPHATIARMDHAGGKERVLRVVEERDPDVGTMRVDEVRLTESTLAPDGPTYDTVAAFSLSV</sequence>
<dbReference type="RefSeq" id="WP_276303881.1">
    <property type="nucleotide sequence ID" value="NZ_CP119992.1"/>
</dbReference>
<keyword evidence="4" id="KW-1185">Reference proteome</keyword>
<dbReference type="HAMAP" id="MF_01940">
    <property type="entry name" value="RNA_CPDase"/>
    <property type="match status" value="1"/>
</dbReference>
<dbReference type="PANTHER" id="PTHR35561:SF1">
    <property type="entry name" value="RNA 2',3'-CYCLIC PHOSPHODIESTERASE"/>
    <property type="match status" value="1"/>
</dbReference>
<feature type="short sequence motif" description="HXTX 2" evidence="2">
    <location>
        <begin position="127"/>
        <end position="130"/>
    </location>
</feature>
<keyword evidence="1 2" id="KW-0378">Hydrolase</keyword>
<dbReference type="InterPro" id="IPR009097">
    <property type="entry name" value="Cyclic_Pdiesterase"/>
</dbReference>
<evidence type="ECO:0000313" key="4">
    <source>
        <dbReference type="Proteomes" id="UP001596547"/>
    </source>
</evidence>
<reference evidence="3 4" key="1">
    <citation type="journal article" date="2019" name="Int. J. Syst. Evol. Microbiol.">
        <title>The Global Catalogue of Microorganisms (GCM) 10K type strain sequencing project: providing services to taxonomists for standard genome sequencing and annotation.</title>
        <authorList>
            <consortium name="The Broad Institute Genomics Platform"/>
            <consortium name="The Broad Institute Genome Sequencing Center for Infectious Disease"/>
            <person name="Wu L."/>
            <person name="Ma J."/>
        </authorList>
    </citation>
    <scope>NUCLEOTIDE SEQUENCE [LARGE SCALE GENOMIC DNA]</scope>
    <source>
        <strain evidence="3 4">PSR21</strain>
    </source>
</reference>
<evidence type="ECO:0000313" key="3">
    <source>
        <dbReference type="EMBL" id="MFC7316858.1"/>
    </source>
</evidence>
<evidence type="ECO:0000256" key="2">
    <source>
        <dbReference type="HAMAP-Rule" id="MF_01940"/>
    </source>
</evidence>
<dbReference type="Gene3D" id="3.90.1140.10">
    <property type="entry name" value="Cyclic phosphodiesterase"/>
    <property type="match status" value="1"/>
</dbReference>
<proteinExistence type="inferred from homology"/>
<dbReference type="EMBL" id="JBHTBF010000002">
    <property type="protein sequence ID" value="MFC7316858.1"/>
    <property type="molecule type" value="Genomic_DNA"/>
</dbReference>